<dbReference type="Gene3D" id="3.90.420.10">
    <property type="entry name" value="Oxidoreductase, molybdopterin-binding domain"/>
    <property type="match status" value="1"/>
</dbReference>
<reference evidence="3 4" key="1">
    <citation type="submission" date="2024-06" db="EMBL/GenBank/DDBJ databases">
        <title>The Natural Products Discovery Center: Release of the First 8490 Sequenced Strains for Exploring Actinobacteria Biosynthetic Diversity.</title>
        <authorList>
            <person name="Kalkreuter E."/>
            <person name="Kautsar S.A."/>
            <person name="Yang D."/>
            <person name="Bader C.D."/>
            <person name="Teijaro C.N."/>
            <person name="Fluegel L."/>
            <person name="Davis C.M."/>
            <person name="Simpson J.R."/>
            <person name="Lauterbach L."/>
            <person name="Steele A.D."/>
            <person name="Gui C."/>
            <person name="Meng S."/>
            <person name="Li G."/>
            <person name="Viehrig K."/>
            <person name="Ye F."/>
            <person name="Su P."/>
            <person name="Kiefer A.F."/>
            <person name="Nichols A."/>
            <person name="Cepeda A.J."/>
            <person name="Yan W."/>
            <person name="Fan B."/>
            <person name="Jiang Y."/>
            <person name="Adhikari A."/>
            <person name="Zheng C.-J."/>
            <person name="Schuster L."/>
            <person name="Cowan T.M."/>
            <person name="Smanski M.J."/>
            <person name="Chevrette M.G."/>
            <person name="De Carvalho L.P.S."/>
            <person name="Shen B."/>
        </authorList>
    </citation>
    <scope>NUCLEOTIDE SEQUENCE [LARGE SCALE GENOMIC DNA]</scope>
    <source>
        <strain evidence="3 4">NPDC050403</strain>
    </source>
</reference>
<feature type="transmembrane region" description="Helical" evidence="1">
    <location>
        <begin position="89"/>
        <end position="108"/>
    </location>
</feature>
<feature type="transmembrane region" description="Helical" evidence="1">
    <location>
        <begin position="115"/>
        <end position="134"/>
    </location>
</feature>
<dbReference type="Gene3D" id="2.60.40.650">
    <property type="match status" value="1"/>
</dbReference>
<dbReference type="Proteomes" id="UP001551695">
    <property type="component" value="Unassembled WGS sequence"/>
</dbReference>
<sequence>MRTSKDRKRVGGLGAAAVGLAALGSGEVVAAVGGASLIDAIGRTLTDTAPLRVVETTVELTGRHDKTVIRFGTVAGALAGAVGLAGLPARWHVAAAATFGAGAGALGLRQANRSAWISAGAVAAAGVLAAGLRTRPRGPLAALALGAAGTGLLAAAHNLNRDHDRKQRSAIRRIGAMGNPAVTPEDGLEDEPGLSALITPEHKFYVADVSPHPPRVDPARWRLAVTGMVAHPLRLSLADLAADAVEFDAVLVCVHNRPGQGRVANARWVGVPLADLLRHVIPASGATRLVTRAVDGYTISLPVEPLRSGELPGYLVIGMNGEPLSPTHGFPARVIVPGLYGQYTGAKWLAELELTDDSHVDYWWKRGWTSEPLWVEPQARIDVAAPGRESAGTTVVAGVAWAPPAGVAEVEVSVGGGAWQTTKLADELAPATWRRWRTTLELPPGRHTIRARVVGRSGAVQTGENRPPYPSGPGGFHAVTVEI</sequence>
<accession>A0ABV3FLV9</accession>
<keyword evidence="1" id="KW-0472">Membrane</keyword>
<dbReference type="InterPro" id="IPR000572">
    <property type="entry name" value="OxRdtase_Mopterin-bd_dom"/>
</dbReference>
<organism evidence="3 4">
    <name type="scientific">Nocardia aurea</name>
    <dbReference type="NCBI Taxonomy" id="2144174"/>
    <lineage>
        <taxon>Bacteria</taxon>
        <taxon>Bacillati</taxon>
        <taxon>Actinomycetota</taxon>
        <taxon>Actinomycetes</taxon>
        <taxon>Mycobacteriales</taxon>
        <taxon>Nocardiaceae</taxon>
        <taxon>Nocardia</taxon>
    </lineage>
</organism>
<proteinExistence type="predicted"/>
<dbReference type="InterPro" id="IPR036374">
    <property type="entry name" value="OxRdtase_Mopterin-bd_sf"/>
</dbReference>
<dbReference type="EMBL" id="JBFAKC010000001">
    <property type="protein sequence ID" value="MEV0706325.1"/>
    <property type="molecule type" value="Genomic_DNA"/>
</dbReference>
<dbReference type="RefSeq" id="WP_357779474.1">
    <property type="nucleotide sequence ID" value="NZ_JBFAKC010000001.1"/>
</dbReference>
<protein>
    <submittedName>
        <fullName evidence="3">Molybdopterin-dependent oxidoreductase</fullName>
    </submittedName>
</protein>
<evidence type="ECO:0000259" key="2">
    <source>
        <dbReference type="Pfam" id="PF00174"/>
    </source>
</evidence>
<dbReference type="Pfam" id="PF00174">
    <property type="entry name" value="Oxidored_molyb"/>
    <property type="match status" value="1"/>
</dbReference>
<keyword evidence="1" id="KW-0812">Transmembrane</keyword>
<keyword evidence="1" id="KW-1133">Transmembrane helix</keyword>
<evidence type="ECO:0000313" key="3">
    <source>
        <dbReference type="EMBL" id="MEV0706325.1"/>
    </source>
</evidence>
<name>A0ABV3FLV9_9NOCA</name>
<dbReference type="SUPFAM" id="SSF56524">
    <property type="entry name" value="Oxidoreductase molybdopterin-binding domain"/>
    <property type="match status" value="1"/>
</dbReference>
<keyword evidence="4" id="KW-1185">Reference proteome</keyword>
<dbReference type="InterPro" id="IPR014756">
    <property type="entry name" value="Ig_E-set"/>
</dbReference>
<gene>
    <name evidence="3" type="ORF">AB0I48_02045</name>
</gene>
<feature type="domain" description="Oxidoreductase molybdopterin-binding" evidence="2">
    <location>
        <begin position="214"/>
        <end position="363"/>
    </location>
</feature>
<comment type="caution">
    <text evidence="3">The sequence shown here is derived from an EMBL/GenBank/DDBJ whole genome shotgun (WGS) entry which is preliminary data.</text>
</comment>
<dbReference type="PANTHER" id="PTHR19372">
    <property type="entry name" value="SULFITE REDUCTASE"/>
    <property type="match status" value="1"/>
</dbReference>
<evidence type="ECO:0000313" key="4">
    <source>
        <dbReference type="Proteomes" id="UP001551695"/>
    </source>
</evidence>
<evidence type="ECO:0000256" key="1">
    <source>
        <dbReference type="SAM" id="Phobius"/>
    </source>
</evidence>
<dbReference type="PANTHER" id="PTHR19372:SF7">
    <property type="entry name" value="SULFITE OXIDASE, MITOCHONDRIAL"/>
    <property type="match status" value="1"/>
</dbReference>
<dbReference type="SUPFAM" id="SSF81296">
    <property type="entry name" value="E set domains"/>
    <property type="match status" value="1"/>
</dbReference>